<evidence type="ECO:0000313" key="4">
    <source>
        <dbReference type="Proteomes" id="UP000287872"/>
    </source>
</evidence>
<dbReference type="SMART" id="SM00530">
    <property type="entry name" value="HTH_XRE"/>
    <property type="match status" value="1"/>
</dbReference>
<dbReference type="CDD" id="cd00093">
    <property type="entry name" value="HTH_XRE"/>
    <property type="match status" value="1"/>
</dbReference>
<dbReference type="PANTHER" id="PTHR46558">
    <property type="entry name" value="TRACRIPTIONAL REGULATORY PROTEIN-RELATED-RELATED"/>
    <property type="match status" value="1"/>
</dbReference>
<dbReference type="OrthoDB" id="14949at2"/>
<dbReference type="Proteomes" id="UP000287872">
    <property type="component" value="Unassembled WGS sequence"/>
</dbReference>
<dbReference type="RefSeq" id="WP_124998480.1">
    <property type="nucleotide sequence ID" value="NZ_BHYK01000004.1"/>
</dbReference>
<dbReference type="InterPro" id="IPR015927">
    <property type="entry name" value="Peptidase_S24_S26A/B/C"/>
</dbReference>
<name>A0A401UI65_9CLOT</name>
<protein>
    <submittedName>
        <fullName evidence="3">Transcriptional regulator</fullName>
    </submittedName>
</protein>
<dbReference type="Pfam" id="PF00717">
    <property type="entry name" value="Peptidase_S24"/>
    <property type="match status" value="1"/>
</dbReference>
<reference evidence="3 4" key="1">
    <citation type="submission" date="2018-11" db="EMBL/GenBank/DDBJ databases">
        <title>Genome sequencing and assembly of Clostridium tagluense strain A121.</title>
        <authorList>
            <person name="Murakami T."/>
            <person name="Segawa T."/>
            <person name="Shcherbakova V.A."/>
            <person name="Mori H."/>
            <person name="Yoshimura Y."/>
        </authorList>
    </citation>
    <scope>NUCLEOTIDE SEQUENCE [LARGE SCALE GENOMIC DNA]</scope>
    <source>
        <strain evidence="3 4">A121</strain>
    </source>
</reference>
<dbReference type="Pfam" id="PF01381">
    <property type="entry name" value="HTH_3"/>
    <property type="match status" value="1"/>
</dbReference>
<dbReference type="InterPro" id="IPR001387">
    <property type="entry name" value="Cro/C1-type_HTH"/>
</dbReference>
<keyword evidence="4" id="KW-1185">Reference proteome</keyword>
<evidence type="ECO:0000256" key="1">
    <source>
        <dbReference type="ARBA" id="ARBA00023125"/>
    </source>
</evidence>
<evidence type="ECO:0000313" key="3">
    <source>
        <dbReference type="EMBL" id="GCD09247.1"/>
    </source>
</evidence>
<dbReference type="GO" id="GO:0003677">
    <property type="term" value="F:DNA binding"/>
    <property type="evidence" value="ECO:0007669"/>
    <property type="project" value="UniProtKB-KW"/>
</dbReference>
<dbReference type="EMBL" id="BHYK01000004">
    <property type="protein sequence ID" value="GCD09247.1"/>
    <property type="molecule type" value="Genomic_DNA"/>
</dbReference>
<accession>A0A401UI65</accession>
<dbReference type="SUPFAM" id="SSF51306">
    <property type="entry name" value="LexA/Signal peptidase"/>
    <property type="match status" value="1"/>
</dbReference>
<dbReference type="InterPro" id="IPR036286">
    <property type="entry name" value="LexA/Signal_pep-like_sf"/>
</dbReference>
<evidence type="ECO:0000259" key="2">
    <source>
        <dbReference type="PROSITE" id="PS50943"/>
    </source>
</evidence>
<sequence length="221" mass="25263">MSRVGDRIKQVRESKAITQKQLGKKIGVSESFINEVELGKKVINEKFLEKISKILGEEIEDTSVSFQADAYVEERKPKFERPSTEKVQEVWNDAFSSVLKDVAIYKYDLAKAIGIKQMPIISNKVDGYAQDKVLFLEIENDDMSGFRICKGDIAFAHLTHEIENNSISLVDYNGERVLRQIKKLEANKILLLSNRSSIRTDTVKHTDIKVIARLDRVEFKV</sequence>
<dbReference type="PANTHER" id="PTHR46558:SF3">
    <property type="entry name" value="TRANSCRIPTIONAL REGULATOR"/>
    <property type="match status" value="1"/>
</dbReference>
<proteinExistence type="predicted"/>
<dbReference type="Gene3D" id="1.10.260.40">
    <property type="entry name" value="lambda repressor-like DNA-binding domains"/>
    <property type="match status" value="1"/>
</dbReference>
<gene>
    <name evidence="3" type="ORF">Ctaglu_08700</name>
</gene>
<dbReference type="PROSITE" id="PS50943">
    <property type="entry name" value="HTH_CROC1"/>
    <property type="match status" value="1"/>
</dbReference>
<dbReference type="SUPFAM" id="SSF47413">
    <property type="entry name" value="lambda repressor-like DNA-binding domains"/>
    <property type="match status" value="1"/>
</dbReference>
<keyword evidence="1" id="KW-0238">DNA-binding</keyword>
<comment type="caution">
    <text evidence="3">The sequence shown here is derived from an EMBL/GenBank/DDBJ whole genome shotgun (WGS) entry which is preliminary data.</text>
</comment>
<dbReference type="Gene3D" id="2.10.109.10">
    <property type="entry name" value="Umud Fragment, subunit A"/>
    <property type="match status" value="1"/>
</dbReference>
<organism evidence="3 4">
    <name type="scientific">Clostridium tagluense</name>
    <dbReference type="NCBI Taxonomy" id="360422"/>
    <lineage>
        <taxon>Bacteria</taxon>
        <taxon>Bacillati</taxon>
        <taxon>Bacillota</taxon>
        <taxon>Clostridia</taxon>
        <taxon>Eubacteriales</taxon>
        <taxon>Clostridiaceae</taxon>
        <taxon>Clostridium</taxon>
    </lineage>
</organism>
<dbReference type="InterPro" id="IPR010982">
    <property type="entry name" value="Lambda_DNA-bd_dom_sf"/>
</dbReference>
<dbReference type="AlphaFoldDB" id="A0A401UI65"/>
<feature type="domain" description="HTH cro/C1-type" evidence="2">
    <location>
        <begin position="8"/>
        <end position="62"/>
    </location>
</feature>